<dbReference type="Pfam" id="PF17919">
    <property type="entry name" value="RT_RNaseH_2"/>
    <property type="match status" value="1"/>
</dbReference>
<keyword evidence="3" id="KW-1185">Reference proteome</keyword>
<dbReference type="InterPro" id="IPR051320">
    <property type="entry name" value="Viral_Replic_Matur_Polypro"/>
</dbReference>
<accession>A0AAW1KKK6</accession>
<evidence type="ECO:0000313" key="3">
    <source>
        <dbReference type="Proteomes" id="UP001458880"/>
    </source>
</evidence>
<keyword evidence="2" id="KW-0695">RNA-directed DNA polymerase</keyword>
<dbReference type="AlphaFoldDB" id="A0AAW1KKK6"/>
<dbReference type="EMBL" id="JASPKY010000216">
    <property type="protein sequence ID" value="KAK9719776.1"/>
    <property type="molecule type" value="Genomic_DNA"/>
</dbReference>
<dbReference type="GO" id="GO:0003964">
    <property type="term" value="F:RNA-directed DNA polymerase activity"/>
    <property type="evidence" value="ECO:0007669"/>
    <property type="project" value="UniProtKB-KW"/>
</dbReference>
<protein>
    <submittedName>
        <fullName evidence="2">RNase H-like domain found in reverse transcriptase</fullName>
    </submittedName>
</protein>
<name>A0AAW1KKK6_POPJA</name>
<evidence type="ECO:0000259" key="1">
    <source>
        <dbReference type="Pfam" id="PF17919"/>
    </source>
</evidence>
<keyword evidence="2" id="KW-0808">Transferase</keyword>
<dbReference type="InterPro" id="IPR041577">
    <property type="entry name" value="RT_RNaseH_2"/>
</dbReference>
<keyword evidence="2" id="KW-0548">Nucleotidyltransferase</keyword>
<dbReference type="Proteomes" id="UP001458880">
    <property type="component" value="Unassembled WGS sequence"/>
</dbReference>
<comment type="caution">
    <text evidence="2">The sequence shown here is derived from an EMBL/GenBank/DDBJ whole genome shotgun (WGS) entry which is preliminary data.</text>
</comment>
<feature type="domain" description="Reverse transcriptase/retrotransposon-derived protein RNase H-like" evidence="1">
    <location>
        <begin position="98"/>
        <end position="148"/>
    </location>
</feature>
<reference evidence="2 3" key="1">
    <citation type="journal article" date="2024" name="BMC Genomics">
        <title>De novo assembly and annotation of Popillia japonica's genome with initial clues to its potential as an invasive pest.</title>
        <authorList>
            <person name="Cucini C."/>
            <person name="Boschi S."/>
            <person name="Funari R."/>
            <person name="Cardaioli E."/>
            <person name="Iannotti N."/>
            <person name="Marturano G."/>
            <person name="Paoli F."/>
            <person name="Bruttini M."/>
            <person name="Carapelli A."/>
            <person name="Frati F."/>
            <person name="Nardi F."/>
        </authorList>
    </citation>
    <scope>NUCLEOTIDE SEQUENCE [LARGE SCALE GENOMIC DNA]</scope>
    <source>
        <strain evidence="2">DMR45628</strain>
    </source>
</reference>
<dbReference type="SUPFAM" id="SSF56672">
    <property type="entry name" value="DNA/RNA polymerases"/>
    <property type="match status" value="1"/>
</dbReference>
<dbReference type="PANTHER" id="PTHR33064">
    <property type="entry name" value="POL PROTEIN"/>
    <property type="match status" value="1"/>
</dbReference>
<evidence type="ECO:0000313" key="2">
    <source>
        <dbReference type="EMBL" id="KAK9719776.1"/>
    </source>
</evidence>
<dbReference type="InterPro" id="IPR043502">
    <property type="entry name" value="DNA/RNA_pol_sf"/>
</dbReference>
<gene>
    <name evidence="2" type="ORF">QE152_g22429</name>
</gene>
<sequence length="230" mass="25804">MPVRVMNLNYYPVTLQKGTVLGWCCPISAIVLKVEAEKDPPLRSKILPEKLCNLVTSTSPELNQTERNQRSFEELKSALTKAPILTEEKRTFNWDDVVCQRSFEELKSALTKAPILCYPCSEGQFILDTDAGNVGIGGVLSQEQDGQEKYGSECVDIVQMAGYAGSKETGSECVDIVQMAGYAGSKETRQSYELITIIDSYYIVQYLEFSKDTNDENRSFLTRLFKIVHL</sequence>
<dbReference type="PANTHER" id="PTHR33064:SF37">
    <property type="entry name" value="RIBONUCLEASE H"/>
    <property type="match status" value="1"/>
</dbReference>
<organism evidence="2 3">
    <name type="scientific">Popillia japonica</name>
    <name type="common">Japanese beetle</name>
    <dbReference type="NCBI Taxonomy" id="7064"/>
    <lineage>
        <taxon>Eukaryota</taxon>
        <taxon>Metazoa</taxon>
        <taxon>Ecdysozoa</taxon>
        <taxon>Arthropoda</taxon>
        <taxon>Hexapoda</taxon>
        <taxon>Insecta</taxon>
        <taxon>Pterygota</taxon>
        <taxon>Neoptera</taxon>
        <taxon>Endopterygota</taxon>
        <taxon>Coleoptera</taxon>
        <taxon>Polyphaga</taxon>
        <taxon>Scarabaeiformia</taxon>
        <taxon>Scarabaeidae</taxon>
        <taxon>Rutelinae</taxon>
        <taxon>Popillia</taxon>
    </lineage>
</organism>
<proteinExistence type="predicted"/>